<evidence type="ECO:0000259" key="3">
    <source>
        <dbReference type="PROSITE" id="PS50045"/>
    </source>
</evidence>
<keyword evidence="5" id="KW-1185">Reference proteome</keyword>
<dbReference type="Gene3D" id="3.40.50.300">
    <property type="entry name" value="P-loop containing nucleotide triphosphate hydrolases"/>
    <property type="match status" value="1"/>
</dbReference>
<dbReference type="AlphaFoldDB" id="B4SB65"/>
<dbReference type="InterPro" id="IPR058031">
    <property type="entry name" value="AAA_lid_NorR"/>
</dbReference>
<evidence type="ECO:0000313" key="4">
    <source>
        <dbReference type="EMBL" id="ACF42486.1"/>
    </source>
</evidence>
<evidence type="ECO:0000256" key="2">
    <source>
        <dbReference type="ARBA" id="ARBA00022840"/>
    </source>
</evidence>
<dbReference type="PROSITE" id="PS50045">
    <property type="entry name" value="SIGMA54_INTERACT_4"/>
    <property type="match status" value="1"/>
</dbReference>
<proteinExistence type="predicted"/>
<dbReference type="HOGENOM" id="CLU_456976_0_0_10"/>
<dbReference type="Proteomes" id="UP000002724">
    <property type="component" value="Chromosome"/>
</dbReference>
<sequence>MIKLPRVLIIDDQYGRSHYSGDGMHPRTSFCILAGMKDVTGDIPFPETLGSPIVEALFFRGQIEKNGVVYNDLDGTIDAIRKGWKEWPRWAMVMLDLQFITGQVRPEGTVEGCDTDRDPSSYFGLSILDRIRSEPDLHDIPVVLLSSMNRTPIEKRFADYSVCQFLDKDEIDRHYGRERIATLLKDHGLVEDPSGEIIGHSVTLLKCLREARMQARAGGKNILILGERGTGKELLARYMHKHSGRSGELEMCFLQGCPETLVEDLLFGHVKGAYSGASADQAGAAERADKGTLFIDEFGAIPPSVQTKLLRLLGSTREVQRMGSSKKRIVDLLVVLATNRMNLQVTGDFHMDLLDRINVEHSVKLPALRERIEDIPALLEHFVSSYEAKYRDALQTEPRNIDPEAIAQMMAYPWYGNIRQLEAVVAHAVNRFPKLRILSVSHLSIPQELTEKPVVSSPVKSDGGNFRLIFSEILSQLETITFDTSPEKRGELVEALPKLKAAYSTCAANMIRSALIATSKHNPGHPMGQIQITPAVNLLFGNKKLSASQCADEIKRLFRYSPKSVQQYWSSDSVLTEAYNIAVNLRPKQGDSNQRGS</sequence>
<reference evidence="4 5" key="1">
    <citation type="submission" date="2008-06" db="EMBL/GenBank/DDBJ databases">
        <title>Complete sequence of Pelodictyon phaeoclathratiforme BU-1.</title>
        <authorList>
            <consortium name="US DOE Joint Genome Institute"/>
            <person name="Lucas S."/>
            <person name="Copeland A."/>
            <person name="Lapidus A."/>
            <person name="Glavina del Rio T."/>
            <person name="Dalin E."/>
            <person name="Tice H."/>
            <person name="Bruce D."/>
            <person name="Goodwin L."/>
            <person name="Pitluck S."/>
            <person name="Schmutz J."/>
            <person name="Larimer F."/>
            <person name="Land M."/>
            <person name="Hauser L."/>
            <person name="Kyrpides N."/>
            <person name="Mikhailova N."/>
            <person name="Liu Z."/>
            <person name="Li T."/>
            <person name="Zhao F."/>
            <person name="Overmann J."/>
            <person name="Bryant D.A."/>
            <person name="Richardson P."/>
        </authorList>
    </citation>
    <scope>NUCLEOTIDE SEQUENCE [LARGE SCALE GENOMIC DNA]</scope>
    <source>
        <strain evidence="5">DSM 5477 / BU-1</strain>
    </source>
</reference>
<dbReference type="STRING" id="324925.Ppha_0139"/>
<dbReference type="CDD" id="cd00009">
    <property type="entry name" value="AAA"/>
    <property type="match status" value="1"/>
</dbReference>
<gene>
    <name evidence="4" type="ordered locus">Ppha_0139</name>
</gene>
<dbReference type="InterPro" id="IPR027417">
    <property type="entry name" value="P-loop_NTPase"/>
</dbReference>
<keyword evidence="1" id="KW-0547">Nucleotide-binding</keyword>
<dbReference type="SUPFAM" id="SSF52172">
    <property type="entry name" value="CheY-like"/>
    <property type="match status" value="1"/>
</dbReference>
<name>B4SB65_PELPB</name>
<dbReference type="OrthoDB" id="9811901at2"/>
<feature type="domain" description="Sigma-54 factor interaction" evidence="3">
    <location>
        <begin position="197"/>
        <end position="430"/>
    </location>
</feature>
<evidence type="ECO:0000256" key="1">
    <source>
        <dbReference type="ARBA" id="ARBA00022741"/>
    </source>
</evidence>
<dbReference type="Gene3D" id="1.10.8.60">
    <property type="match status" value="1"/>
</dbReference>
<protein>
    <submittedName>
        <fullName evidence="4">Response regulator receiver protein</fullName>
    </submittedName>
</protein>
<dbReference type="GO" id="GO:0006355">
    <property type="term" value="P:regulation of DNA-templated transcription"/>
    <property type="evidence" value="ECO:0007669"/>
    <property type="project" value="InterPro"/>
</dbReference>
<dbReference type="Pfam" id="PF00158">
    <property type="entry name" value="Sigma54_activat"/>
    <property type="match status" value="1"/>
</dbReference>
<dbReference type="EMBL" id="CP001110">
    <property type="protein sequence ID" value="ACF42486.1"/>
    <property type="molecule type" value="Genomic_DNA"/>
</dbReference>
<dbReference type="InterPro" id="IPR003593">
    <property type="entry name" value="AAA+_ATPase"/>
</dbReference>
<dbReference type="SMART" id="SM00382">
    <property type="entry name" value="AAA"/>
    <property type="match status" value="1"/>
</dbReference>
<dbReference type="InterPro" id="IPR011006">
    <property type="entry name" value="CheY-like_superfamily"/>
</dbReference>
<dbReference type="RefSeq" id="WP_012506984.1">
    <property type="nucleotide sequence ID" value="NC_011060.1"/>
</dbReference>
<organism evidence="4 5">
    <name type="scientific">Pelodictyon phaeoclathratiforme (strain DSM 5477 / BU-1)</name>
    <dbReference type="NCBI Taxonomy" id="324925"/>
    <lineage>
        <taxon>Bacteria</taxon>
        <taxon>Pseudomonadati</taxon>
        <taxon>Chlorobiota</taxon>
        <taxon>Chlorobiia</taxon>
        <taxon>Chlorobiales</taxon>
        <taxon>Chlorobiaceae</taxon>
        <taxon>Chlorobium/Pelodictyon group</taxon>
        <taxon>Pelodictyon</taxon>
    </lineage>
</organism>
<dbReference type="InterPro" id="IPR002078">
    <property type="entry name" value="Sigma_54_int"/>
</dbReference>
<dbReference type="PANTHER" id="PTHR32071">
    <property type="entry name" value="TRANSCRIPTIONAL REGULATORY PROTEIN"/>
    <property type="match status" value="1"/>
</dbReference>
<evidence type="ECO:0000313" key="5">
    <source>
        <dbReference type="Proteomes" id="UP000002724"/>
    </source>
</evidence>
<accession>B4SB65</accession>
<dbReference type="GO" id="GO:0005524">
    <property type="term" value="F:ATP binding"/>
    <property type="evidence" value="ECO:0007669"/>
    <property type="project" value="UniProtKB-KW"/>
</dbReference>
<dbReference type="Pfam" id="PF25601">
    <property type="entry name" value="AAA_lid_14"/>
    <property type="match status" value="1"/>
</dbReference>
<dbReference type="SUPFAM" id="SSF52540">
    <property type="entry name" value="P-loop containing nucleoside triphosphate hydrolases"/>
    <property type="match status" value="1"/>
</dbReference>
<keyword evidence="2" id="KW-0067">ATP-binding</keyword>
<dbReference type="KEGG" id="pph:Ppha_0139"/>
<dbReference type="eggNOG" id="COG3829">
    <property type="taxonomic scope" value="Bacteria"/>
</dbReference>